<dbReference type="RefSeq" id="WP_378267054.1">
    <property type="nucleotide sequence ID" value="NZ_JBHUKR010000011.1"/>
</dbReference>
<name>A0ABW5FVG6_9PSEU</name>
<evidence type="ECO:0000313" key="1">
    <source>
        <dbReference type="EMBL" id="MFD2419034.1"/>
    </source>
</evidence>
<keyword evidence="2" id="KW-1185">Reference proteome</keyword>
<accession>A0ABW5FVG6</accession>
<comment type="caution">
    <text evidence="1">The sequence shown here is derived from an EMBL/GenBank/DDBJ whole genome shotgun (WGS) entry which is preliminary data.</text>
</comment>
<evidence type="ECO:0008006" key="3">
    <source>
        <dbReference type="Google" id="ProtNLM"/>
    </source>
</evidence>
<dbReference type="EMBL" id="JBHUKR010000011">
    <property type="protein sequence ID" value="MFD2419034.1"/>
    <property type="molecule type" value="Genomic_DNA"/>
</dbReference>
<sequence>MTATCRTSSEGDDIMYRFSRMGSSAAVALAILATVVWPAGSATAAQHIASPHAAPDPSCAGGDDWLDYAYVVDSTRGAIVDGLLCKDHVTTGDYWAVRVTDNSADSKCAHAGVIWRPASGNPVGDYGMYVCGAGTSALFTSPVRNWTLYHSTELAAFVDAGASSSAPVYVF</sequence>
<reference evidence="2" key="1">
    <citation type="journal article" date="2019" name="Int. J. Syst. Evol. Microbiol.">
        <title>The Global Catalogue of Microorganisms (GCM) 10K type strain sequencing project: providing services to taxonomists for standard genome sequencing and annotation.</title>
        <authorList>
            <consortium name="The Broad Institute Genomics Platform"/>
            <consortium name="The Broad Institute Genome Sequencing Center for Infectious Disease"/>
            <person name="Wu L."/>
            <person name="Ma J."/>
        </authorList>
    </citation>
    <scope>NUCLEOTIDE SEQUENCE [LARGE SCALE GENOMIC DNA]</scope>
    <source>
        <strain evidence="2">CGMCC 4.7645</strain>
    </source>
</reference>
<dbReference type="Proteomes" id="UP001597417">
    <property type="component" value="Unassembled WGS sequence"/>
</dbReference>
<organism evidence="1 2">
    <name type="scientific">Amycolatopsis pigmentata</name>
    <dbReference type="NCBI Taxonomy" id="450801"/>
    <lineage>
        <taxon>Bacteria</taxon>
        <taxon>Bacillati</taxon>
        <taxon>Actinomycetota</taxon>
        <taxon>Actinomycetes</taxon>
        <taxon>Pseudonocardiales</taxon>
        <taxon>Pseudonocardiaceae</taxon>
        <taxon>Amycolatopsis</taxon>
    </lineage>
</organism>
<evidence type="ECO:0000313" key="2">
    <source>
        <dbReference type="Proteomes" id="UP001597417"/>
    </source>
</evidence>
<protein>
    <recommendedName>
        <fullName evidence="3">Peptidase inhibitor family I36</fullName>
    </recommendedName>
</protein>
<gene>
    <name evidence="1" type="ORF">ACFSXZ_22130</name>
</gene>
<proteinExistence type="predicted"/>